<dbReference type="EMBL" id="JAGQDG010000001">
    <property type="protein sequence ID" value="MBQ0933846.1"/>
    <property type="molecule type" value="Genomic_DNA"/>
</dbReference>
<dbReference type="Pfam" id="PF00343">
    <property type="entry name" value="Phosphorylase"/>
    <property type="match status" value="1"/>
</dbReference>
<dbReference type="NCBIfam" id="TIGR02093">
    <property type="entry name" value="P_ylase"/>
    <property type="match status" value="1"/>
</dbReference>
<evidence type="ECO:0000256" key="4">
    <source>
        <dbReference type="ARBA" id="ARBA00022676"/>
    </source>
</evidence>
<organism evidence="10 11">
    <name type="scientific">Ideonella paludis</name>
    <dbReference type="NCBI Taxonomy" id="1233411"/>
    <lineage>
        <taxon>Bacteria</taxon>
        <taxon>Pseudomonadati</taxon>
        <taxon>Pseudomonadota</taxon>
        <taxon>Betaproteobacteria</taxon>
        <taxon>Burkholderiales</taxon>
        <taxon>Sphaerotilaceae</taxon>
        <taxon>Ideonella</taxon>
    </lineage>
</organism>
<keyword evidence="5 9" id="KW-0808">Transferase</keyword>
<comment type="function">
    <text evidence="9">Allosteric enzyme that catalyzes the rate-limiting step in glycogen catabolism, the phosphorolytic cleavage of glycogen to produce glucose-1-phosphate, and plays a central role in maintaining cellular and organismal glucose homeostasis.</text>
</comment>
<reference evidence="10 11" key="1">
    <citation type="submission" date="2021-04" db="EMBL/GenBank/DDBJ databases">
        <title>The genome sequence of type strain Ideonella paludis KCTC 32238.</title>
        <authorList>
            <person name="Liu Y."/>
        </authorList>
    </citation>
    <scope>NUCLEOTIDE SEQUENCE [LARGE SCALE GENOMIC DNA]</scope>
    <source>
        <strain evidence="10 11">KCTC 32238</strain>
    </source>
</reference>
<evidence type="ECO:0000256" key="7">
    <source>
        <dbReference type="ARBA" id="ARBA00023277"/>
    </source>
</evidence>
<dbReference type="PROSITE" id="PS00102">
    <property type="entry name" value="PHOSPHORYLASE"/>
    <property type="match status" value="1"/>
</dbReference>
<comment type="function">
    <text evidence="8">Phosphorylase is an important allosteric enzyme in carbohydrate metabolism. Enzymes from different sources differ in their regulatory mechanisms and in their natural substrates. However, all known phosphorylases share catalytic and structural properties.</text>
</comment>
<evidence type="ECO:0000256" key="3">
    <source>
        <dbReference type="ARBA" id="ARBA00006047"/>
    </source>
</evidence>
<evidence type="ECO:0000256" key="9">
    <source>
        <dbReference type="RuleBase" id="RU000587"/>
    </source>
</evidence>
<dbReference type="InterPro" id="IPR035090">
    <property type="entry name" value="Pyridoxal_P_attach_site"/>
</dbReference>
<dbReference type="PIRSF" id="PIRSF000460">
    <property type="entry name" value="Pprylas_GlgP"/>
    <property type="match status" value="1"/>
</dbReference>
<dbReference type="PANTHER" id="PTHR11468:SF3">
    <property type="entry name" value="GLYCOGEN PHOSPHORYLASE, LIVER FORM"/>
    <property type="match status" value="1"/>
</dbReference>
<dbReference type="Proteomes" id="UP000672097">
    <property type="component" value="Unassembled WGS sequence"/>
</dbReference>
<keyword evidence="11" id="KW-1185">Reference proteome</keyword>
<dbReference type="RefSeq" id="WP_210805196.1">
    <property type="nucleotide sequence ID" value="NZ_JAGQDG010000001.1"/>
</dbReference>
<keyword evidence="6 9" id="KW-0663">Pyridoxal phosphate</keyword>
<evidence type="ECO:0000256" key="8">
    <source>
        <dbReference type="ARBA" id="ARBA00025174"/>
    </source>
</evidence>
<dbReference type="PANTHER" id="PTHR11468">
    <property type="entry name" value="GLYCOGEN PHOSPHORYLASE"/>
    <property type="match status" value="1"/>
</dbReference>
<dbReference type="EC" id="2.4.1.1" evidence="9"/>
<dbReference type="Gene3D" id="3.40.50.2000">
    <property type="entry name" value="Glycogen Phosphorylase B"/>
    <property type="match status" value="2"/>
</dbReference>
<accession>A0ABS5DSG5</accession>
<dbReference type="InterPro" id="IPR000811">
    <property type="entry name" value="Glyco_trans_35"/>
</dbReference>
<dbReference type="CDD" id="cd04300">
    <property type="entry name" value="GT35_Glycogen_Phosphorylase"/>
    <property type="match status" value="1"/>
</dbReference>
<name>A0ABS5DSG5_9BURK</name>
<gene>
    <name evidence="10" type="ORF">KAK11_00800</name>
</gene>
<comment type="similarity">
    <text evidence="3 9">Belongs to the glycogen phosphorylase family.</text>
</comment>
<comment type="catalytic activity">
    <reaction evidence="1 9">
        <text>[(1-&gt;4)-alpha-D-glucosyl](n) + phosphate = [(1-&gt;4)-alpha-D-glucosyl](n-1) + alpha-D-glucose 1-phosphate</text>
        <dbReference type="Rhea" id="RHEA:41732"/>
        <dbReference type="Rhea" id="RHEA-COMP:9584"/>
        <dbReference type="Rhea" id="RHEA-COMP:9586"/>
        <dbReference type="ChEBI" id="CHEBI:15444"/>
        <dbReference type="ChEBI" id="CHEBI:43474"/>
        <dbReference type="ChEBI" id="CHEBI:58601"/>
        <dbReference type="EC" id="2.4.1.1"/>
    </reaction>
</comment>
<evidence type="ECO:0000256" key="2">
    <source>
        <dbReference type="ARBA" id="ARBA00001933"/>
    </source>
</evidence>
<sequence length="825" mass="90637">MSTVTSSAPVATPANPLVPAFEAALRRVLAQQGAEGSATAPAAFSAAALACREVLLQRWADTQAQDAQAAAPGAVSTSRRVHYLSMEFLMGRALGNALAALGLAPSVEAALNNESLSLGDALEREPDAALGNGGLGRLAACFLDSFAELGLPAFGYGLRYRFGMFAQRIQDGRQAEVPDDWLRLADPWDVPRPELRYHVGFGGRVVTEGGARRWVPAERVVAEAHDFIVPAHHSQRVATLRLWQASSAEPIDLQAFCRGDHAAAGRHQLAADTLNWVLYPDDSTEAGRLLRLKQEAFLVSASVQDMVARHLRQHGSLDKLGRFEAIHLNDTHPALAPAELMRVLLDHHGLNWDEAWQITREAVSYTNHTLMPEALETWPVRMVEALLPRHLELIYEINHRYLQEARAAGADEGMVQRISLIDEQGERRVRMASLAVVASHRVNGVSALHSELMVQTLFADYARLHPERFHNVTNGVTPRRWLAQANPDLSTVLDKHLGTGWRQDLAQLQKLAPLARKAKVVAEVQAAKRANKLRLAERIRRDLGLVVNPDSLFDVQVKRIHEYKRQLLNLLHVVARYQAIIANPDAAWVPRTVVLAGKAASAYHAAKGIIALAHDIARVVNSDPRVGDKLKLAYLPNYGVSLAEIIMPAADLSEQISTAGTEASGTGNMKFSLNGALTIGTWDGANIEMAQAVGEEHFFIFGLRTEAVDQLKALGYDPRLYIEQDRRLQRVLAAIGDGTFSQGDAERYRWLVDSLTQRDTYLLMADFADYLAAQERVDALYADPAEWGRKAVLNIAGMGGFSSDRTVAEYVERVWSAQSLPPAPR</sequence>
<keyword evidence="7 9" id="KW-0119">Carbohydrate metabolism</keyword>
<comment type="cofactor">
    <cofactor evidence="2 9">
        <name>pyridoxal 5'-phosphate</name>
        <dbReference type="ChEBI" id="CHEBI:597326"/>
    </cofactor>
</comment>
<evidence type="ECO:0000313" key="11">
    <source>
        <dbReference type="Proteomes" id="UP000672097"/>
    </source>
</evidence>
<comment type="caution">
    <text evidence="10">The sequence shown here is derived from an EMBL/GenBank/DDBJ whole genome shotgun (WGS) entry which is preliminary data.</text>
</comment>
<evidence type="ECO:0000256" key="5">
    <source>
        <dbReference type="ARBA" id="ARBA00022679"/>
    </source>
</evidence>
<evidence type="ECO:0000313" key="10">
    <source>
        <dbReference type="EMBL" id="MBQ0933846.1"/>
    </source>
</evidence>
<evidence type="ECO:0000256" key="1">
    <source>
        <dbReference type="ARBA" id="ARBA00001275"/>
    </source>
</evidence>
<evidence type="ECO:0000256" key="6">
    <source>
        <dbReference type="ARBA" id="ARBA00022898"/>
    </source>
</evidence>
<protein>
    <recommendedName>
        <fullName evidence="9">Alpha-1,4 glucan phosphorylase</fullName>
        <ecNumber evidence="9">2.4.1.1</ecNumber>
    </recommendedName>
</protein>
<proteinExistence type="inferred from homology"/>
<keyword evidence="4 9" id="KW-0328">Glycosyltransferase</keyword>
<dbReference type="InterPro" id="IPR011833">
    <property type="entry name" value="Glycg_phsphrylas"/>
</dbReference>
<dbReference type="SUPFAM" id="SSF53756">
    <property type="entry name" value="UDP-Glycosyltransferase/glycogen phosphorylase"/>
    <property type="match status" value="1"/>
</dbReference>